<feature type="signal peptide" evidence="3">
    <location>
        <begin position="1"/>
        <end position="22"/>
    </location>
</feature>
<feature type="chain" id="PRO_5045354397" evidence="3">
    <location>
        <begin position="23"/>
        <end position="213"/>
    </location>
</feature>
<gene>
    <name evidence="5" type="primary">LOC101981528</name>
</gene>
<accession>A0ABM1TUV1</accession>
<reference evidence="5" key="1">
    <citation type="submission" date="2025-08" db="UniProtKB">
        <authorList>
            <consortium name="RefSeq"/>
        </authorList>
    </citation>
    <scope>IDENTIFICATION</scope>
</reference>
<keyword evidence="3" id="KW-0732">Signal</keyword>
<organism evidence="4 5">
    <name type="scientific">Microtus ochrogaster</name>
    <name type="common">Prairie vole</name>
    <dbReference type="NCBI Taxonomy" id="79684"/>
    <lineage>
        <taxon>Eukaryota</taxon>
        <taxon>Metazoa</taxon>
        <taxon>Chordata</taxon>
        <taxon>Craniata</taxon>
        <taxon>Vertebrata</taxon>
        <taxon>Euteleostomi</taxon>
        <taxon>Mammalia</taxon>
        <taxon>Eutheria</taxon>
        <taxon>Euarchontoglires</taxon>
        <taxon>Glires</taxon>
        <taxon>Rodentia</taxon>
        <taxon>Myomorpha</taxon>
        <taxon>Muroidea</taxon>
        <taxon>Cricetidae</taxon>
        <taxon>Arvicolinae</taxon>
        <taxon>Microtus</taxon>
    </lineage>
</organism>
<feature type="compositionally biased region" description="Polar residues" evidence="1">
    <location>
        <begin position="121"/>
        <end position="146"/>
    </location>
</feature>
<keyword evidence="2" id="KW-0812">Transmembrane</keyword>
<evidence type="ECO:0000256" key="3">
    <source>
        <dbReference type="SAM" id="SignalP"/>
    </source>
</evidence>
<feature type="compositionally biased region" description="Low complexity" evidence="1">
    <location>
        <begin position="37"/>
        <end position="80"/>
    </location>
</feature>
<feature type="compositionally biased region" description="Low complexity" evidence="1">
    <location>
        <begin position="111"/>
        <end position="120"/>
    </location>
</feature>
<evidence type="ECO:0000313" key="4">
    <source>
        <dbReference type="Proteomes" id="UP000694915"/>
    </source>
</evidence>
<keyword evidence="2" id="KW-0472">Membrane</keyword>
<evidence type="ECO:0000256" key="1">
    <source>
        <dbReference type="SAM" id="MobiDB-lite"/>
    </source>
</evidence>
<name>A0ABM1TUV1_MICOH</name>
<dbReference type="GeneID" id="101981528"/>
<feature type="compositionally biased region" description="Polar residues" evidence="1">
    <location>
        <begin position="81"/>
        <end position="90"/>
    </location>
</feature>
<evidence type="ECO:0000256" key="2">
    <source>
        <dbReference type="SAM" id="Phobius"/>
    </source>
</evidence>
<evidence type="ECO:0000313" key="5">
    <source>
        <dbReference type="RefSeq" id="XP_026633513.1"/>
    </source>
</evidence>
<feature type="transmembrane region" description="Helical" evidence="2">
    <location>
        <begin position="160"/>
        <end position="180"/>
    </location>
</feature>
<dbReference type="RefSeq" id="XP_026633513.1">
    <property type="nucleotide sequence ID" value="XM_026777712.1"/>
</dbReference>
<sequence length="213" mass="21447">MAGSGLLPLALAVLLLVRPRDSSVVLVVTEGIESPGTSPESTTVSSTSSPESTSVSSTSSPESTSVSTSSPESTSVSSTSLSLKVTFTPDSSSSSTGANSGSASPEPETASLPSSGSPGSEPTTISQFTSLLPQGSPTVSSPSQDADSLWIPTAHRNPGVVIAVCLLLSVLLVGSVLTAVRHCNREAAAFQNLDTVSMGSVSQRLPFADHLQS</sequence>
<keyword evidence="4" id="KW-1185">Reference proteome</keyword>
<feature type="region of interest" description="Disordered" evidence="1">
    <location>
        <begin position="33"/>
        <end position="146"/>
    </location>
</feature>
<keyword evidence="2" id="KW-1133">Transmembrane helix</keyword>
<protein>
    <submittedName>
        <fullName evidence="5">Uncharacterized protein</fullName>
    </submittedName>
</protein>
<feature type="compositionally biased region" description="Low complexity" evidence="1">
    <location>
        <begin position="91"/>
        <end position="104"/>
    </location>
</feature>
<proteinExistence type="predicted"/>
<dbReference type="Proteomes" id="UP000694915">
    <property type="component" value="Unplaced"/>
</dbReference>